<proteinExistence type="predicted"/>
<dbReference type="STRING" id="1549855.AY555_04280"/>
<accession>A0A143DCX6</accession>
<dbReference type="InterPro" id="IPR010127">
    <property type="entry name" value="Phasin_subfam-1"/>
</dbReference>
<dbReference type="Proteomes" id="UP000076066">
    <property type="component" value="Chromosome"/>
</dbReference>
<gene>
    <name evidence="2" type="ORF">AY555_04280</name>
</gene>
<sequence length="113" mass="12205">MFRSFDDVVSFNKANVDAFVQSGNRLAAGVEEIAKEVFGYTGKTLEVAVQGSKALASCKNPDDMARVQQQLARESWDKAVAQSSKLSEMGAIVARSALEPIQARYKSAVETMG</sequence>
<keyword evidence="3" id="KW-1185">Reference proteome</keyword>
<dbReference type="InterPro" id="IPR018968">
    <property type="entry name" value="Phasin"/>
</dbReference>
<dbReference type="RefSeq" id="WP_066133893.1">
    <property type="nucleotide sequence ID" value="NZ_CP014525.1"/>
</dbReference>
<evidence type="ECO:0000313" key="3">
    <source>
        <dbReference type="Proteomes" id="UP000076066"/>
    </source>
</evidence>
<name>A0A143DCX6_9PROT</name>
<feature type="domain" description="Phasin" evidence="1">
    <location>
        <begin position="8"/>
        <end position="105"/>
    </location>
</feature>
<dbReference type="AlphaFoldDB" id="A0A143DCX6"/>
<dbReference type="Pfam" id="PF09361">
    <property type="entry name" value="Phasin_2"/>
    <property type="match status" value="1"/>
</dbReference>
<evidence type="ECO:0000313" key="2">
    <source>
        <dbReference type="EMBL" id="AMW34526.1"/>
    </source>
</evidence>
<reference evidence="2 3" key="1">
    <citation type="submission" date="2016-02" db="EMBL/GenBank/DDBJ databases">
        <title>Complete Genome of H5569, the type strain of the newly described species Haematospirillium jordaniae.</title>
        <authorList>
            <person name="Nicholson A.C."/>
            <person name="Humrighouse B.W."/>
            <person name="Loparov V."/>
            <person name="McQuiston J.R."/>
        </authorList>
    </citation>
    <scope>NUCLEOTIDE SEQUENCE [LARGE SCALE GENOMIC DNA]</scope>
    <source>
        <strain evidence="2 3">H5569</strain>
    </source>
</reference>
<dbReference type="OrthoDB" id="7678100at2"/>
<protein>
    <submittedName>
        <fullName evidence="2">Phasin</fullName>
    </submittedName>
</protein>
<dbReference type="GeneID" id="53316368"/>
<evidence type="ECO:0000259" key="1">
    <source>
        <dbReference type="Pfam" id="PF09361"/>
    </source>
</evidence>
<dbReference type="NCBIfam" id="TIGR01841">
    <property type="entry name" value="phasin"/>
    <property type="match status" value="1"/>
</dbReference>
<organism evidence="2 3">
    <name type="scientific">Haematospirillum jordaniae</name>
    <dbReference type="NCBI Taxonomy" id="1549855"/>
    <lineage>
        <taxon>Bacteria</taxon>
        <taxon>Pseudomonadati</taxon>
        <taxon>Pseudomonadota</taxon>
        <taxon>Alphaproteobacteria</taxon>
        <taxon>Rhodospirillales</taxon>
        <taxon>Novispirillaceae</taxon>
        <taxon>Haematospirillum</taxon>
    </lineage>
</organism>
<dbReference type="KEGG" id="hjo:AY555_04280"/>
<dbReference type="EMBL" id="CP014525">
    <property type="protein sequence ID" value="AMW34526.1"/>
    <property type="molecule type" value="Genomic_DNA"/>
</dbReference>